<evidence type="ECO:0000256" key="7">
    <source>
        <dbReference type="RuleBase" id="RU003331"/>
    </source>
</evidence>
<dbReference type="CDD" id="cd01428">
    <property type="entry name" value="ADK"/>
    <property type="match status" value="1"/>
</dbReference>
<dbReference type="Pfam" id="PF00406">
    <property type="entry name" value="ADK"/>
    <property type="match status" value="1"/>
</dbReference>
<dbReference type="PANTHER" id="PTHR23359">
    <property type="entry name" value="NUCLEOTIDE KINASE"/>
    <property type="match status" value="1"/>
</dbReference>
<comment type="similarity">
    <text evidence="5 6">Belongs to the adenylate kinase family.</text>
</comment>
<feature type="binding site" evidence="5">
    <location>
        <position position="174"/>
    </location>
    <ligand>
        <name>ATP</name>
        <dbReference type="ChEBI" id="CHEBI:30616"/>
    </ligand>
</feature>
<dbReference type="Proteomes" id="UP000429232">
    <property type="component" value="Chromosome"/>
</dbReference>
<dbReference type="NCBIfam" id="NF011100">
    <property type="entry name" value="PRK14527.1"/>
    <property type="match status" value="1"/>
</dbReference>
<feature type="binding site" evidence="5">
    <location>
        <position position="134"/>
    </location>
    <ligand>
        <name>AMP</name>
        <dbReference type="ChEBI" id="CHEBI:456215"/>
    </ligand>
</feature>
<dbReference type="NCBIfam" id="NF011104">
    <property type="entry name" value="PRK14531.1"/>
    <property type="match status" value="1"/>
</dbReference>
<evidence type="ECO:0000313" key="9">
    <source>
        <dbReference type="Proteomes" id="UP000429232"/>
    </source>
</evidence>
<feature type="binding site" evidence="5">
    <location>
        <begin position="58"/>
        <end position="60"/>
    </location>
    <ligand>
        <name>AMP</name>
        <dbReference type="ChEBI" id="CHEBI:456215"/>
    </ligand>
</feature>
<dbReference type="NCBIfam" id="NF011105">
    <property type="entry name" value="PRK14532.1"/>
    <property type="match status" value="1"/>
</dbReference>
<evidence type="ECO:0000256" key="6">
    <source>
        <dbReference type="RuleBase" id="RU003330"/>
    </source>
</evidence>
<dbReference type="InterPro" id="IPR033690">
    <property type="entry name" value="Adenylat_kinase_CS"/>
</dbReference>
<dbReference type="InterPro" id="IPR027417">
    <property type="entry name" value="P-loop_NTPase"/>
</dbReference>
<feature type="binding site" evidence="5">
    <location>
        <position position="32"/>
    </location>
    <ligand>
        <name>AMP</name>
        <dbReference type="ChEBI" id="CHEBI:456215"/>
    </ligand>
</feature>
<feature type="binding site" evidence="5">
    <location>
        <position position="128"/>
    </location>
    <ligand>
        <name>ATP</name>
        <dbReference type="ChEBI" id="CHEBI:30616"/>
    </ligand>
</feature>
<keyword evidence="2 5" id="KW-0545">Nucleotide biosynthesis</keyword>
<feature type="binding site" evidence="5">
    <location>
        <begin position="86"/>
        <end position="89"/>
    </location>
    <ligand>
        <name>AMP</name>
        <dbReference type="ChEBI" id="CHEBI:456215"/>
    </ligand>
</feature>
<dbReference type="PROSITE" id="PS00113">
    <property type="entry name" value="ADENYLATE_KINASE"/>
    <property type="match status" value="1"/>
</dbReference>
<dbReference type="GO" id="GO:0005524">
    <property type="term" value="F:ATP binding"/>
    <property type="evidence" value="ECO:0007669"/>
    <property type="project" value="UniProtKB-UniRule"/>
</dbReference>
<proteinExistence type="inferred from homology"/>
<comment type="caution">
    <text evidence="5">Lacks conserved residue(s) required for the propagation of feature annotation.</text>
</comment>
<comment type="subcellular location">
    <subcellularLocation>
        <location evidence="5 7">Cytoplasm</location>
    </subcellularLocation>
</comment>
<dbReference type="UniPathway" id="UPA00588">
    <property type="reaction ID" value="UER00649"/>
</dbReference>
<evidence type="ECO:0000256" key="5">
    <source>
        <dbReference type="HAMAP-Rule" id="MF_00235"/>
    </source>
</evidence>
<evidence type="ECO:0000313" key="8">
    <source>
        <dbReference type="EMBL" id="QQL49167.1"/>
    </source>
</evidence>
<dbReference type="Gene3D" id="3.40.50.300">
    <property type="entry name" value="P-loop containing nucleotide triphosphate hydrolases"/>
    <property type="match status" value="1"/>
</dbReference>
<dbReference type="GO" id="GO:0044209">
    <property type="term" value="P:AMP salvage"/>
    <property type="evidence" value="ECO:0007669"/>
    <property type="project" value="UniProtKB-UniRule"/>
</dbReference>
<feature type="region of interest" description="NMP" evidence="5">
    <location>
        <begin position="31"/>
        <end position="60"/>
    </location>
</feature>
<feature type="binding site" evidence="5">
    <location>
        <position position="146"/>
    </location>
    <ligand>
        <name>AMP</name>
        <dbReference type="ChEBI" id="CHEBI:456215"/>
    </ligand>
</feature>
<comment type="catalytic activity">
    <reaction evidence="5 7">
        <text>AMP + ATP = 2 ADP</text>
        <dbReference type="Rhea" id="RHEA:12973"/>
        <dbReference type="ChEBI" id="CHEBI:30616"/>
        <dbReference type="ChEBI" id="CHEBI:456215"/>
        <dbReference type="ChEBI" id="CHEBI:456216"/>
        <dbReference type="EC" id="2.7.4.3"/>
    </reaction>
</comment>
<evidence type="ECO:0000256" key="3">
    <source>
        <dbReference type="ARBA" id="ARBA00022741"/>
    </source>
</evidence>
<dbReference type="GO" id="GO:0004017">
    <property type="term" value="F:AMP kinase activity"/>
    <property type="evidence" value="ECO:0007669"/>
    <property type="project" value="UniProtKB-UniRule"/>
</dbReference>
<keyword evidence="4 5" id="KW-0418">Kinase</keyword>
<dbReference type="RefSeq" id="WP_157526875.1">
    <property type="nucleotide sequence ID" value="NZ_CP066775.1"/>
</dbReference>
<keyword evidence="5" id="KW-0963">Cytoplasm</keyword>
<dbReference type="PRINTS" id="PR00094">
    <property type="entry name" value="ADENYLTKNASE"/>
</dbReference>
<dbReference type="EMBL" id="CP066775">
    <property type="protein sequence ID" value="QQL49167.1"/>
    <property type="molecule type" value="Genomic_DNA"/>
</dbReference>
<comment type="domain">
    <text evidence="5">Consists of three domains, a large central CORE domain and two small peripheral domains, NMPbind and LID, which undergo movements during catalysis. The LID domain closes over the site of phosphoryl transfer upon ATP binding. Assembling and dissambling the active center during each catalytic cycle provides an effective means to prevent ATP hydrolysis.</text>
</comment>
<feature type="binding site" evidence="5">
    <location>
        <position position="37"/>
    </location>
    <ligand>
        <name>AMP</name>
        <dbReference type="ChEBI" id="CHEBI:456215"/>
    </ligand>
</feature>
<evidence type="ECO:0000256" key="1">
    <source>
        <dbReference type="ARBA" id="ARBA00022679"/>
    </source>
</evidence>
<evidence type="ECO:0000256" key="4">
    <source>
        <dbReference type="ARBA" id="ARBA00022777"/>
    </source>
</evidence>
<comment type="pathway">
    <text evidence="5">Purine metabolism; AMP biosynthesis via salvage pathway; AMP from ADP: step 1/1.</text>
</comment>
<dbReference type="SUPFAM" id="SSF52540">
    <property type="entry name" value="P-loop containing nucleoside triphosphate hydrolases"/>
    <property type="match status" value="1"/>
</dbReference>
<dbReference type="InterPro" id="IPR000850">
    <property type="entry name" value="Adenylat/UMP-CMP_kin"/>
</dbReference>
<comment type="subunit">
    <text evidence="5 7">Monomer.</text>
</comment>
<protein>
    <recommendedName>
        <fullName evidence="5 7">Adenylate kinase</fullName>
        <shortName evidence="5">AK</shortName>
        <ecNumber evidence="5 7">2.7.4.3</ecNumber>
    </recommendedName>
    <alternativeName>
        <fullName evidence="5">ATP-AMP transphosphorylase</fullName>
    </alternativeName>
    <alternativeName>
        <fullName evidence="5">ATP:AMP phosphotransferase</fullName>
    </alternativeName>
    <alternativeName>
        <fullName evidence="5">Adenylate monophosphate kinase</fullName>
    </alternativeName>
</protein>
<sequence length="190" mass="21067">MLNIVLFGPPGAGKGTQSHNIIDKFGLIHLSTGDLLRHEIAAGTELGLEAKKLMDQGLLVPDEVVIGMISNKLDANKGAKGFIFDGFPRTVAQAEALDRLLKSKHSKIHGMIALEVNAEELEKRLLHRGKDSGRPDDANPEIIRKRIREYNSKTAIVADHYKSHDKYHQINGIGTIEEIFENIQKVIKSF</sequence>
<dbReference type="NCBIfam" id="NF011101">
    <property type="entry name" value="PRK14528.1"/>
    <property type="match status" value="1"/>
</dbReference>
<dbReference type="HAMAP" id="MF_00235">
    <property type="entry name" value="Adenylate_kinase_Adk"/>
    <property type="match status" value="1"/>
</dbReference>
<dbReference type="AlphaFoldDB" id="A0A6I4I5D6"/>
<keyword evidence="5 7" id="KW-0067">ATP-binding</keyword>
<keyword evidence="3 5" id="KW-0547">Nucleotide-binding</keyword>
<feature type="binding site" evidence="5">
    <location>
        <position position="93"/>
    </location>
    <ligand>
        <name>AMP</name>
        <dbReference type="ChEBI" id="CHEBI:456215"/>
    </ligand>
</feature>
<feature type="binding site" evidence="5">
    <location>
        <begin position="11"/>
        <end position="16"/>
    </location>
    <ligand>
        <name>ATP</name>
        <dbReference type="ChEBI" id="CHEBI:30616"/>
    </ligand>
</feature>
<organism evidence="8 9">
    <name type="scientific">Mucilaginibacter ginkgonis</name>
    <dbReference type="NCBI Taxonomy" id="2682091"/>
    <lineage>
        <taxon>Bacteria</taxon>
        <taxon>Pseudomonadati</taxon>
        <taxon>Bacteroidota</taxon>
        <taxon>Sphingobacteriia</taxon>
        <taxon>Sphingobacteriales</taxon>
        <taxon>Sphingobacteriaceae</taxon>
        <taxon>Mucilaginibacter</taxon>
    </lineage>
</organism>
<comment type="function">
    <text evidence="5">Catalyzes the reversible transfer of the terminal phosphate group between ATP and AMP. Plays an important role in cellular energy homeostasis and in adenine nucleotide metabolism.</text>
</comment>
<name>A0A6I4I5D6_9SPHI</name>
<reference evidence="8 9" key="1">
    <citation type="submission" date="2020-12" db="EMBL/GenBank/DDBJ databases">
        <title>HMF7856_wgs.fasta genome submission.</title>
        <authorList>
            <person name="Kang H."/>
            <person name="Kim H."/>
            <person name="Joh K."/>
        </authorList>
    </citation>
    <scope>NUCLEOTIDE SEQUENCE [LARGE SCALE GENOMIC DNA]</scope>
    <source>
        <strain evidence="8 9">HMF7856</strain>
    </source>
</reference>
<dbReference type="GO" id="GO:0005737">
    <property type="term" value="C:cytoplasm"/>
    <property type="evidence" value="ECO:0007669"/>
    <property type="project" value="UniProtKB-SubCell"/>
</dbReference>
<accession>A0A6I4I5D6</accession>
<dbReference type="NCBIfam" id="NF001381">
    <property type="entry name" value="PRK00279.1-3"/>
    <property type="match status" value="1"/>
</dbReference>
<gene>
    <name evidence="5" type="primary">adk</name>
    <name evidence="8" type="ORF">GO620_013420</name>
</gene>
<dbReference type="KEGG" id="mgik:GO620_013420"/>
<evidence type="ECO:0000256" key="2">
    <source>
        <dbReference type="ARBA" id="ARBA00022727"/>
    </source>
</evidence>
<keyword evidence="1 5" id="KW-0808">Transferase</keyword>
<dbReference type="EC" id="2.7.4.3" evidence="5 7"/>
<keyword evidence="9" id="KW-1185">Reference proteome</keyword>